<dbReference type="GO" id="GO:0005743">
    <property type="term" value="C:mitochondrial inner membrane"/>
    <property type="evidence" value="ECO:0007669"/>
    <property type="project" value="TreeGrafter"/>
</dbReference>
<accession>A0AAN7VUP3</accession>
<dbReference type="Pfam" id="PF03109">
    <property type="entry name" value="ABC1"/>
    <property type="match status" value="1"/>
</dbReference>
<reference evidence="3 4" key="1">
    <citation type="journal article" date="2024" name="Insects">
        <title>An Improved Chromosome-Level Genome Assembly of the Firefly Pyrocoelia pectoralis.</title>
        <authorList>
            <person name="Fu X."/>
            <person name="Meyer-Rochow V.B."/>
            <person name="Ballantyne L."/>
            <person name="Zhu X."/>
        </authorList>
    </citation>
    <scope>NUCLEOTIDE SEQUENCE [LARGE SCALE GENOMIC DNA]</scope>
    <source>
        <strain evidence="3">XCY_ONT2</strain>
    </source>
</reference>
<comment type="similarity">
    <text evidence="1">Belongs to the protein kinase superfamily. ADCK protein kinase family.</text>
</comment>
<dbReference type="AlphaFoldDB" id="A0AAN7VUP3"/>
<dbReference type="InterPro" id="IPR004147">
    <property type="entry name" value="ABC1_dom"/>
</dbReference>
<dbReference type="GO" id="GO:0055088">
    <property type="term" value="P:lipid homeostasis"/>
    <property type="evidence" value="ECO:0007669"/>
    <property type="project" value="TreeGrafter"/>
</dbReference>
<dbReference type="InterPro" id="IPR051130">
    <property type="entry name" value="Mito_struct-func_regulator"/>
</dbReference>
<dbReference type="CDD" id="cd13969">
    <property type="entry name" value="ADCK1-like"/>
    <property type="match status" value="1"/>
</dbReference>
<dbReference type="InterPro" id="IPR045307">
    <property type="entry name" value="ADCK1_dom"/>
</dbReference>
<dbReference type="PANTHER" id="PTHR43173">
    <property type="entry name" value="ABC1 FAMILY PROTEIN"/>
    <property type="match status" value="1"/>
</dbReference>
<gene>
    <name evidence="3" type="ORF">RI129_001132</name>
</gene>
<organism evidence="3 4">
    <name type="scientific">Pyrocoelia pectoralis</name>
    <dbReference type="NCBI Taxonomy" id="417401"/>
    <lineage>
        <taxon>Eukaryota</taxon>
        <taxon>Metazoa</taxon>
        <taxon>Ecdysozoa</taxon>
        <taxon>Arthropoda</taxon>
        <taxon>Hexapoda</taxon>
        <taxon>Insecta</taxon>
        <taxon>Pterygota</taxon>
        <taxon>Neoptera</taxon>
        <taxon>Endopterygota</taxon>
        <taxon>Coleoptera</taxon>
        <taxon>Polyphaga</taxon>
        <taxon>Elateriformia</taxon>
        <taxon>Elateroidea</taxon>
        <taxon>Lampyridae</taxon>
        <taxon>Lampyrinae</taxon>
        <taxon>Pyrocoelia</taxon>
    </lineage>
</organism>
<proteinExistence type="inferred from homology"/>
<dbReference type="PANTHER" id="PTHR43173:SF19">
    <property type="entry name" value="AARF DOMAIN-CONTAINING PROTEIN KINASE 1"/>
    <property type="match status" value="1"/>
</dbReference>
<name>A0AAN7VUP3_9COLE</name>
<dbReference type="Proteomes" id="UP001329430">
    <property type="component" value="Chromosome 1"/>
</dbReference>
<comment type="caution">
    <text evidence="3">The sequence shown here is derived from an EMBL/GenBank/DDBJ whole genome shotgun (WGS) entry which is preliminary data.</text>
</comment>
<sequence>MAMHRFKLGPILKYGTFGGLAVGTFFSLRTNDYQVDSIGIVRLSRAAAAVFDITSVYRKKLYQSGLDKGSLEYNNLLSYCHKEAAEKLLQLCCTNKGVYIKVGQHIAALDYLVPEEYVQTMKILHSRAPSSTLQDVYKVLKEDLKRNPNEIFKSIELEPLGAASLAQVHKAVLHDGTTVAVKVQHAYVQGNSRVDMKTMESLVKIVSWLFPDFKFQWLVDETKKNLPKELNFEEEGKNAEKISESFRHYEWLKVPKIRWDLTTPRVLTMEYLEGGQVNDLNYIKDNGINPYEVTEKLGKLYSEMIFMNGFVHSDPHPGNILVRNSSNNGCEVLLLDHGLYATLSKEFRVSYANLWLSILNSDRAAMRMYSDKLGIHGDLYGLFACMVTGRSWDSIMQGIDKRQQTAQDMNKVKQALPRYLPQISGILENVNRQMLLILKTNDLIRGIEHTLHTHCRKAAFKVMSQYCVKSIYQDKLEISHSRFQKLKIKIIEKWLLFKINLYYVLLNLGNLYSIVINIGQKPLQVIES</sequence>
<protein>
    <recommendedName>
        <fullName evidence="2">Protein kinase domain-containing protein</fullName>
    </recommendedName>
</protein>
<keyword evidence="4" id="KW-1185">Reference proteome</keyword>
<evidence type="ECO:0000313" key="3">
    <source>
        <dbReference type="EMBL" id="KAK5650103.1"/>
    </source>
</evidence>
<dbReference type="InterPro" id="IPR000719">
    <property type="entry name" value="Prot_kinase_dom"/>
</dbReference>
<dbReference type="SUPFAM" id="SSF56112">
    <property type="entry name" value="Protein kinase-like (PK-like)"/>
    <property type="match status" value="1"/>
</dbReference>
<evidence type="ECO:0000259" key="2">
    <source>
        <dbReference type="SMART" id="SM00220"/>
    </source>
</evidence>
<dbReference type="InterPro" id="IPR011009">
    <property type="entry name" value="Kinase-like_dom_sf"/>
</dbReference>
<dbReference type="EMBL" id="JAVRBK010000001">
    <property type="protein sequence ID" value="KAK5650103.1"/>
    <property type="molecule type" value="Genomic_DNA"/>
</dbReference>
<dbReference type="GO" id="GO:0004672">
    <property type="term" value="F:protein kinase activity"/>
    <property type="evidence" value="ECO:0007669"/>
    <property type="project" value="InterPro"/>
</dbReference>
<dbReference type="SMART" id="SM00220">
    <property type="entry name" value="S_TKc"/>
    <property type="match status" value="1"/>
</dbReference>
<evidence type="ECO:0000256" key="1">
    <source>
        <dbReference type="ARBA" id="ARBA00009670"/>
    </source>
</evidence>
<dbReference type="GO" id="GO:0007005">
    <property type="term" value="P:mitochondrion organization"/>
    <property type="evidence" value="ECO:0007669"/>
    <property type="project" value="TreeGrafter"/>
</dbReference>
<feature type="domain" description="Protein kinase" evidence="2">
    <location>
        <begin position="154"/>
        <end position="435"/>
    </location>
</feature>
<evidence type="ECO:0000313" key="4">
    <source>
        <dbReference type="Proteomes" id="UP001329430"/>
    </source>
</evidence>
<dbReference type="GO" id="GO:0005524">
    <property type="term" value="F:ATP binding"/>
    <property type="evidence" value="ECO:0007669"/>
    <property type="project" value="InterPro"/>
</dbReference>
<dbReference type="Gene3D" id="1.10.510.10">
    <property type="entry name" value="Transferase(Phosphotransferase) domain 1"/>
    <property type="match status" value="1"/>
</dbReference>